<gene>
    <name evidence="4" type="ORF">SAMN04489732_107135</name>
</gene>
<name>A0A1H8XER3_9PSEU</name>
<dbReference type="SUPFAM" id="SSF69318">
    <property type="entry name" value="Integrin alpha N-terminal domain"/>
    <property type="match status" value="1"/>
</dbReference>
<dbReference type="OrthoDB" id="9815928at2"/>
<dbReference type="EMBL" id="FOEF01000007">
    <property type="protein sequence ID" value="SEP38302.1"/>
    <property type="molecule type" value="Genomic_DNA"/>
</dbReference>
<evidence type="ECO:0000256" key="2">
    <source>
        <dbReference type="SAM" id="SignalP"/>
    </source>
</evidence>
<reference evidence="5" key="1">
    <citation type="submission" date="2016-10" db="EMBL/GenBank/DDBJ databases">
        <authorList>
            <person name="Varghese N."/>
            <person name="Submissions S."/>
        </authorList>
    </citation>
    <scope>NUCLEOTIDE SEQUENCE [LARGE SCALE GENOMIC DNA]</scope>
    <source>
        <strain evidence="5">DSM 44993</strain>
    </source>
</reference>
<dbReference type="Gene3D" id="2.70.70.10">
    <property type="entry name" value="Glucose Permease (Domain IIA)"/>
    <property type="match status" value="1"/>
</dbReference>
<evidence type="ECO:0000259" key="3">
    <source>
        <dbReference type="Pfam" id="PF01551"/>
    </source>
</evidence>
<proteinExistence type="predicted"/>
<evidence type="ECO:0000256" key="1">
    <source>
        <dbReference type="ARBA" id="ARBA00022729"/>
    </source>
</evidence>
<keyword evidence="1 2" id="KW-0732">Signal</keyword>
<feature type="signal peptide" evidence="2">
    <location>
        <begin position="1"/>
        <end position="27"/>
    </location>
</feature>
<dbReference type="InterPro" id="IPR050570">
    <property type="entry name" value="Cell_wall_metabolism_enzyme"/>
</dbReference>
<dbReference type="Pfam" id="PF13517">
    <property type="entry name" value="FG-GAP_3"/>
    <property type="match status" value="2"/>
</dbReference>
<dbReference type="CDD" id="cd12797">
    <property type="entry name" value="M23_peptidase"/>
    <property type="match status" value="1"/>
</dbReference>
<dbReference type="PANTHER" id="PTHR21666:SF270">
    <property type="entry name" value="MUREIN HYDROLASE ACTIVATOR ENVC"/>
    <property type="match status" value="1"/>
</dbReference>
<dbReference type="SUPFAM" id="SSF51261">
    <property type="entry name" value="Duplicated hybrid motif"/>
    <property type="match status" value="1"/>
</dbReference>
<dbReference type="InterPro" id="IPR011055">
    <property type="entry name" value="Dup_hybrid_motif"/>
</dbReference>
<feature type="chain" id="PRO_5011760799" evidence="2">
    <location>
        <begin position="28"/>
        <end position="431"/>
    </location>
</feature>
<dbReference type="Gene3D" id="2.130.10.130">
    <property type="entry name" value="Integrin alpha, N-terminal"/>
    <property type="match status" value="1"/>
</dbReference>
<dbReference type="GO" id="GO:0004222">
    <property type="term" value="F:metalloendopeptidase activity"/>
    <property type="evidence" value="ECO:0007669"/>
    <property type="project" value="TreeGrafter"/>
</dbReference>
<dbReference type="RefSeq" id="WP_091618055.1">
    <property type="nucleotide sequence ID" value="NZ_FOEF01000007.1"/>
</dbReference>
<dbReference type="InterPro" id="IPR028994">
    <property type="entry name" value="Integrin_alpha_N"/>
</dbReference>
<sequence>MRSWKRHAIAGLAAAAAALGVAVPAEAAEPAFQLPFPCGQTWHGNNPDSSAHRTPWEIDFNRGDDLGSPVLAAAAGTVATAANQGSANGYGNLVKISHGSSGYFTYYAHLRDMTVSAGDTVAQGQLIGHVGNTSKPGNAIQPHLHYEVRHGSPYPDNIQPAVFAGVRFPYPAGDVTSKNCGGGQHGSAKSINGDAYDDAVGVDADGVATMYPGKAGGGFGTGIRLGAGWSGFTRIGVADSNADGWADLFAVKAGTLYYWNNHGDGTFTSAVAVGPGWSGFEWISYADVTGDGKADILARDGGNMYLYPGLGGGSFAARSLVGSGWASLPRQTAADADGDGDADIWATSSAGELYFWKRSPTGYATAIQVGTGWNAYRQLVSMDINGDGKADLIAIKTTDNTLWQWLGTGTGTFGQPTPIGNGWAGHTLADS</sequence>
<dbReference type="InterPro" id="IPR013517">
    <property type="entry name" value="FG-GAP"/>
</dbReference>
<accession>A0A1H8XER3</accession>
<organism evidence="4 5">
    <name type="scientific">Amycolatopsis saalfeldensis</name>
    <dbReference type="NCBI Taxonomy" id="394193"/>
    <lineage>
        <taxon>Bacteria</taxon>
        <taxon>Bacillati</taxon>
        <taxon>Actinomycetota</taxon>
        <taxon>Actinomycetes</taxon>
        <taxon>Pseudonocardiales</taxon>
        <taxon>Pseudonocardiaceae</taxon>
        <taxon>Amycolatopsis</taxon>
    </lineage>
</organism>
<dbReference type="Proteomes" id="UP000198582">
    <property type="component" value="Unassembled WGS sequence"/>
</dbReference>
<dbReference type="AlphaFoldDB" id="A0A1H8XER3"/>
<evidence type="ECO:0000313" key="4">
    <source>
        <dbReference type="EMBL" id="SEP38302.1"/>
    </source>
</evidence>
<dbReference type="InterPro" id="IPR016047">
    <property type="entry name" value="M23ase_b-sheet_dom"/>
</dbReference>
<dbReference type="STRING" id="394193.SAMN04489732_107135"/>
<feature type="domain" description="M23ase beta-sheet core" evidence="3">
    <location>
        <begin position="66"/>
        <end position="151"/>
    </location>
</feature>
<evidence type="ECO:0000313" key="5">
    <source>
        <dbReference type="Proteomes" id="UP000198582"/>
    </source>
</evidence>
<protein>
    <submittedName>
        <fullName evidence="4">Repeat domain-containing protein</fullName>
    </submittedName>
</protein>
<dbReference type="Pfam" id="PF01551">
    <property type="entry name" value="Peptidase_M23"/>
    <property type="match status" value="1"/>
</dbReference>
<keyword evidence="5" id="KW-1185">Reference proteome</keyword>
<dbReference type="PANTHER" id="PTHR21666">
    <property type="entry name" value="PEPTIDASE-RELATED"/>
    <property type="match status" value="1"/>
</dbReference>